<dbReference type="Pfam" id="PF03795">
    <property type="entry name" value="YCII"/>
    <property type="match status" value="1"/>
</dbReference>
<dbReference type="InterPro" id="IPR011008">
    <property type="entry name" value="Dimeric_a/b-barrel"/>
</dbReference>
<evidence type="ECO:0000313" key="4">
    <source>
        <dbReference type="Proteomes" id="UP000193427"/>
    </source>
</evidence>
<evidence type="ECO:0000313" key="3">
    <source>
        <dbReference type="EMBL" id="ARN23952.1"/>
    </source>
</evidence>
<feature type="domain" description="YCII-related" evidence="2">
    <location>
        <begin position="4"/>
        <end position="75"/>
    </location>
</feature>
<gene>
    <name evidence="3" type="ORF">A4W93_18550</name>
</gene>
<evidence type="ECO:0000259" key="2">
    <source>
        <dbReference type="Pfam" id="PF03795"/>
    </source>
</evidence>
<dbReference type="InterPro" id="IPR005545">
    <property type="entry name" value="YCII"/>
</dbReference>
<dbReference type="SUPFAM" id="SSF54909">
    <property type="entry name" value="Dimeric alpha+beta barrel"/>
    <property type="match status" value="1"/>
</dbReference>
<organism evidence="3 4">
    <name type="scientific">Piscinibacter gummiphilus</name>
    <dbReference type="NCBI Taxonomy" id="946333"/>
    <lineage>
        <taxon>Bacteria</taxon>
        <taxon>Pseudomonadati</taxon>
        <taxon>Pseudomonadota</taxon>
        <taxon>Betaproteobacteria</taxon>
        <taxon>Burkholderiales</taxon>
        <taxon>Sphaerotilaceae</taxon>
        <taxon>Piscinibacter</taxon>
    </lineage>
</organism>
<evidence type="ECO:0000256" key="1">
    <source>
        <dbReference type="ARBA" id="ARBA00007689"/>
    </source>
</evidence>
<dbReference type="OrthoDB" id="9814407at2"/>
<reference evidence="3 4" key="1">
    <citation type="submission" date="2016-04" db="EMBL/GenBank/DDBJ databases">
        <title>Complete genome sequence of natural rubber-degrading, novel Gram-negative bacterium, Rhizobacter gummiphilus strain NS21.</title>
        <authorList>
            <person name="Tabata M."/>
            <person name="Kasai D."/>
            <person name="Fukuda M."/>
        </authorList>
    </citation>
    <scope>NUCLEOTIDE SEQUENCE [LARGE SCALE GENOMIC DNA]</scope>
    <source>
        <strain evidence="3 4">NS21</strain>
    </source>
</reference>
<dbReference type="Gene3D" id="3.30.70.1060">
    <property type="entry name" value="Dimeric alpha+beta barrel"/>
    <property type="match status" value="1"/>
</dbReference>
<dbReference type="Proteomes" id="UP000193427">
    <property type="component" value="Chromosome"/>
</dbReference>
<sequence length="98" mass="10372">MFIIFLRFGPNRSQAGQWMAGHNQWIQQGLDDGVFLVAGSLDNAQGGVVLAGNADSAEVQARVWQDPFVVHGVVTAEVHAVSPSRLSAGMADLLRAAA</sequence>
<comment type="similarity">
    <text evidence="1">Belongs to the YciI family.</text>
</comment>
<accession>A0A1W6LI49</accession>
<name>A0A1W6LI49_9BURK</name>
<proteinExistence type="inferred from homology"/>
<dbReference type="EMBL" id="CP015118">
    <property type="protein sequence ID" value="ARN23952.1"/>
    <property type="molecule type" value="Genomic_DNA"/>
</dbReference>
<protein>
    <recommendedName>
        <fullName evidence="2">YCII-related domain-containing protein</fullName>
    </recommendedName>
</protein>
<dbReference type="STRING" id="946333.A4W93_18550"/>
<keyword evidence="4" id="KW-1185">Reference proteome</keyword>
<dbReference type="KEGG" id="rgu:A4W93_18550"/>
<dbReference type="AlphaFoldDB" id="A0A1W6LI49"/>